<organism evidence="2 3">
    <name type="scientific">Gnathostoma spinigerum</name>
    <dbReference type="NCBI Taxonomy" id="75299"/>
    <lineage>
        <taxon>Eukaryota</taxon>
        <taxon>Metazoa</taxon>
        <taxon>Ecdysozoa</taxon>
        <taxon>Nematoda</taxon>
        <taxon>Chromadorea</taxon>
        <taxon>Rhabditida</taxon>
        <taxon>Spirurina</taxon>
        <taxon>Gnathostomatomorpha</taxon>
        <taxon>Gnathostomatoidea</taxon>
        <taxon>Gnathostomatidae</taxon>
        <taxon>Gnathostoma</taxon>
    </lineage>
</organism>
<comment type="caution">
    <text evidence="2">The sequence shown here is derived from an EMBL/GenBank/DDBJ whole genome shotgun (WGS) entry which is preliminary data.</text>
</comment>
<reference evidence="2 3" key="1">
    <citation type="submission" date="2024-08" db="EMBL/GenBank/DDBJ databases">
        <title>Gnathostoma spinigerum genome.</title>
        <authorList>
            <person name="Gonzalez-Bertolin B."/>
            <person name="Monzon S."/>
            <person name="Zaballos A."/>
            <person name="Jimenez P."/>
            <person name="Dekumyoy P."/>
            <person name="Varona S."/>
            <person name="Cuesta I."/>
            <person name="Sumanam S."/>
            <person name="Adisakwattana P."/>
            <person name="Gasser R.B."/>
            <person name="Hernandez-Gonzalez A."/>
            <person name="Young N.D."/>
            <person name="Perteguer M.J."/>
        </authorList>
    </citation>
    <scope>NUCLEOTIDE SEQUENCE [LARGE SCALE GENOMIC DNA]</scope>
    <source>
        <strain evidence="2">AL3</strain>
        <tissue evidence="2">Liver</tissue>
    </source>
</reference>
<evidence type="ECO:0000313" key="2">
    <source>
        <dbReference type="EMBL" id="MFH4981979.1"/>
    </source>
</evidence>
<dbReference type="AlphaFoldDB" id="A0ABD6EXJ4"/>
<keyword evidence="3" id="KW-1185">Reference proteome</keyword>
<proteinExistence type="predicted"/>
<gene>
    <name evidence="2" type="ORF">AB6A40_008688</name>
</gene>
<dbReference type="EMBL" id="JBGFUD010008244">
    <property type="protein sequence ID" value="MFH4981979.1"/>
    <property type="molecule type" value="Genomic_DNA"/>
</dbReference>
<dbReference type="Proteomes" id="UP001608902">
    <property type="component" value="Unassembled WGS sequence"/>
</dbReference>
<accession>A0ABD6EXJ4</accession>
<evidence type="ECO:0000256" key="1">
    <source>
        <dbReference type="SAM" id="MobiDB-lite"/>
    </source>
</evidence>
<sequence length="134" mass="15474">MKNSTKKRKKTWMSSWNSRKNHEEPEKSEFRGADLADSIFVKPCNSFSAILCPARNIEYKVSRRVQMVNDCCRQICLYFISTRIVAIQFWQSSRNDGSECYCTVHLSLHSAFDLRGLNIFASVKVRTPLCVAEI</sequence>
<name>A0ABD6EXJ4_9BILA</name>
<evidence type="ECO:0000313" key="3">
    <source>
        <dbReference type="Proteomes" id="UP001608902"/>
    </source>
</evidence>
<feature type="compositionally biased region" description="Basic residues" evidence="1">
    <location>
        <begin position="1"/>
        <end position="11"/>
    </location>
</feature>
<protein>
    <submittedName>
        <fullName evidence="2">Uncharacterized protein</fullName>
    </submittedName>
</protein>
<feature type="region of interest" description="Disordered" evidence="1">
    <location>
        <begin position="1"/>
        <end position="29"/>
    </location>
</feature>
<feature type="compositionally biased region" description="Basic and acidic residues" evidence="1">
    <location>
        <begin position="20"/>
        <end position="29"/>
    </location>
</feature>